<evidence type="ECO:0000313" key="2">
    <source>
        <dbReference type="Proteomes" id="UP000011135"/>
    </source>
</evidence>
<sequence length="863" mass="91606">MKLIKQYHNTGNRLPVAIGVILISVLLFFSSLTLQAQYYYLERFNTQPNGATSDADNTPWTTIQGSSGSLAVDASFQDLTASSVGTEAVWESGSIAISGSTSISVDVLEYSNAEPSDYVKVYYKLDGSPTEVEFASFNDDFGSGTATTTVSGSSVVIVVRFLNDQEFHTIDNVVVESAVGGATLYSIADGDWDDGAIWSTTGYAGAACNCFPNGSTPVNIGNTRTVNLNVDAEVNDITIENTGSLLFTAGNVELNVMNDGTFTINSGGTFDENGQTNSDLDFEGGSGTSQLVVHSGSTFSIDRLYMFGANTLNISGDGDITLLEDFHISAAGTINNNSTGTFTIGDDLLFNDDNATFTNYGDIIITDDLLAGTGDDGNTFTNASGAHLDIGGDINLSGSNMTINNSGTLSQSGNFLNIGSSSSFNNLGGSFWFWGYTGGVAYDADMPNVFNAAGTVRYNGAGDQLVMPLSYNNLGIAGGGTKSLQGVTSVSGMMYLTNGFVALGDHNLTIGNSGSIANASSARYVVIDGNGSLIQNNIGTGGRSGGVLFPVGINTTSYTPLTINNSGTADNFTVRVCSNIYEEGGCATGTMQSVNVVDRTWFIDEAVVGGSSATLVFQWGATNELSGFDRADINIVHHNGAYWETVGNTSATGTGPYTASVSGVTSFSPFGVEDATDTPLPVELLFFNAKSKSHYVALTWETASELNNDFFTVERSVDLVSFTEVGSVRGKGTSHEISRYYLADNAPLKGKAYYRLRQTDFDGSFTYSAPVKVEYVVMQSDQLQVYPVPNEGDYINILNPQLKEDRVCTIHVIDGQGKKVLSVERNVQQGVPLLIHFKHPLSPGIYTLLFHDGELKSQAFIVK</sequence>
<dbReference type="eggNOG" id="COG2353">
    <property type="taxonomic scope" value="Bacteria"/>
</dbReference>
<dbReference type="Proteomes" id="UP000011135">
    <property type="component" value="Unassembled WGS sequence"/>
</dbReference>
<dbReference type="AlphaFoldDB" id="L8JPW4"/>
<proteinExistence type="predicted"/>
<organism evidence="1 2">
    <name type="scientific">Fulvivirga imtechensis AK7</name>
    <dbReference type="NCBI Taxonomy" id="1237149"/>
    <lineage>
        <taxon>Bacteria</taxon>
        <taxon>Pseudomonadati</taxon>
        <taxon>Bacteroidota</taxon>
        <taxon>Cytophagia</taxon>
        <taxon>Cytophagales</taxon>
        <taxon>Fulvivirgaceae</taxon>
        <taxon>Fulvivirga</taxon>
    </lineage>
</organism>
<accession>L8JPW4</accession>
<protein>
    <recommendedName>
        <fullName evidence="3">Secretion system C-terminal sorting domain-containing protein</fullName>
    </recommendedName>
</protein>
<gene>
    <name evidence="1" type="ORF">C900_03131</name>
</gene>
<dbReference type="RefSeq" id="WP_009580483.1">
    <property type="nucleotide sequence ID" value="NZ_AMZN01000046.1"/>
</dbReference>
<dbReference type="OrthoDB" id="1490051at2"/>
<evidence type="ECO:0000313" key="1">
    <source>
        <dbReference type="EMBL" id="ELR71001.1"/>
    </source>
</evidence>
<dbReference type="EMBL" id="AMZN01000046">
    <property type="protein sequence ID" value="ELR71001.1"/>
    <property type="molecule type" value="Genomic_DNA"/>
</dbReference>
<evidence type="ECO:0008006" key="3">
    <source>
        <dbReference type="Google" id="ProtNLM"/>
    </source>
</evidence>
<dbReference type="STRING" id="1237149.C900_03131"/>
<keyword evidence="2" id="KW-1185">Reference proteome</keyword>
<comment type="caution">
    <text evidence="1">The sequence shown here is derived from an EMBL/GenBank/DDBJ whole genome shotgun (WGS) entry which is preliminary data.</text>
</comment>
<name>L8JPW4_9BACT</name>
<dbReference type="PATRIC" id="fig|1237149.3.peg.2890"/>
<reference evidence="1 2" key="1">
    <citation type="submission" date="2012-12" db="EMBL/GenBank/DDBJ databases">
        <title>Genome assembly of Fulvivirga imtechensis AK7.</title>
        <authorList>
            <person name="Nupur N."/>
            <person name="Khatri I."/>
            <person name="Kumar R."/>
            <person name="Subramanian S."/>
            <person name="Pinnaka A."/>
        </authorList>
    </citation>
    <scope>NUCLEOTIDE SEQUENCE [LARGE SCALE GENOMIC DNA]</scope>
    <source>
        <strain evidence="1 2">AK7</strain>
    </source>
</reference>